<organism evidence="1 2">
    <name type="scientific">Amycolatopsis vastitatis</name>
    <dbReference type="NCBI Taxonomy" id="1905142"/>
    <lineage>
        <taxon>Bacteria</taxon>
        <taxon>Bacillati</taxon>
        <taxon>Actinomycetota</taxon>
        <taxon>Actinomycetes</taxon>
        <taxon>Pseudonocardiales</taxon>
        <taxon>Pseudonocardiaceae</taxon>
        <taxon>Amycolatopsis</taxon>
    </lineage>
</organism>
<reference evidence="2" key="1">
    <citation type="submission" date="2017-07" db="EMBL/GenBank/DDBJ databases">
        <title>Comparative genome mining reveals phylogenetic distribution patterns of secondary metabolites in Amycolatopsis.</title>
        <authorList>
            <person name="Adamek M."/>
            <person name="Alanjary M."/>
            <person name="Sales-Ortells H."/>
            <person name="Goodfellow M."/>
            <person name="Bull A.T."/>
            <person name="Kalinowski J."/>
            <person name="Ziemert N."/>
        </authorList>
    </citation>
    <scope>NUCLEOTIDE SEQUENCE [LARGE SCALE GENOMIC DNA]</scope>
    <source>
        <strain evidence="2">H5</strain>
    </source>
</reference>
<comment type="caution">
    <text evidence="1">The sequence shown here is derived from an EMBL/GenBank/DDBJ whole genome shotgun (WGS) entry which is preliminary data.</text>
</comment>
<dbReference type="AlphaFoldDB" id="A0A229T9Y8"/>
<dbReference type="EMBL" id="NMUL01000012">
    <property type="protein sequence ID" value="OXM68042.1"/>
    <property type="molecule type" value="Genomic_DNA"/>
</dbReference>
<evidence type="ECO:0000313" key="2">
    <source>
        <dbReference type="Proteomes" id="UP000215199"/>
    </source>
</evidence>
<proteinExistence type="predicted"/>
<name>A0A229T9Y8_9PSEU</name>
<sequence>MLTAVSAAIVAAVASLAGVTLGALVEPLKLNAARRAKLRQDRADRCAGLIEAATRARKHIIDINVIHRRRNLAKEAETDAQREIEFEDAYYTARTDMRACYGLLVMSGPDELVEQANVLRKKEMELHHTRWEFDDDGKFDRRFLPTPVREAGAAFDRAIEEFALVARKHTS</sequence>
<accession>A0A229T9Y8</accession>
<dbReference type="RefSeq" id="WP_093948433.1">
    <property type="nucleotide sequence ID" value="NZ_NMUL01000012.1"/>
</dbReference>
<protein>
    <submittedName>
        <fullName evidence="1">Uncharacterized protein</fullName>
    </submittedName>
</protein>
<dbReference type="OrthoDB" id="3621338at2"/>
<keyword evidence="2" id="KW-1185">Reference proteome</keyword>
<dbReference type="Proteomes" id="UP000215199">
    <property type="component" value="Unassembled WGS sequence"/>
</dbReference>
<gene>
    <name evidence="1" type="ORF">CF165_16850</name>
</gene>
<evidence type="ECO:0000313" key="1">
    <source>
        <dbReference type="EMBL" id="OXM68042.1"/>
    </source>
</evidence>